<proteinExistence type="predicted"/>
<dbReference type="GeneID" id="91309940"/>
<evidence type="ECO:0000313" key="2">
    <source>
        <dbReference type="Proteomes" id="UP000078468"/>
    </source>
</evidence>
<reference evidence="1 2" key="1">
    <citation type="submission" date="2016-05" db="EMBL/GenBank/DDBJ databases">
        <title>Non-Contiguous Finished Genome Sequence of Streptomyces parvulus 2297 Integrated Site-Specifically with Actinophage R4.</title>
        <authorList>
            <person name="Nishizawa T."/>
            <person name="Miura T."/>
            <person name="Harada C."/>
            <person name="Guo Y."/>
            <person name="Narisawa K."/>
            <person name="Ohta H."/>
            <person name="Takahashi H."/>
            <person name="Shirai M."/>
        </authorList>
    </citation>
    <scope>NUCLEOTIDE SEQUENCE [LARGE SCALE GENOMIC DNA]</scope>
    <source>
        <strain evidence="1 2">2297</strain>
        <plasmid evidence="2">pspa1</plasmid>
    </source>
</reference>
<keyword evidence="1" id="KW-0614">Plasmid</keyword>
<dbReference type="RefSeq" id="WP_064732436.1">
    <property type="nucleotide sequence ID" value="NZ_BMRX01000028.1"/>
</dbReference>
<dbReference type="EMBL" id="CP015867">
    <property type="protein sequence ID" value="ANJ12108.1"/>
    <property type="molecule type" value="Genomic_DNA"/>
</dbReference>
<gene>
    <name evidence="1" type="ORF">Spa2297_34115</name>
</gene>
<protein>
    <submittedName>
        <fullName evidence="1">Uncharacterized protein</fullName>
    </submittedName>
</protein>
<accession>A0A191VB53</accession>
<dbReference type="KEGG" id="spav:Spa2297_34115"/>
<name>A0A191VB53_9ACTN</name>
<evidence type="ECO:0000313" key="1">
    <source>
        <dbReference type="EMBL" id="ANJ12108.1"/>
    </source>
</evidence>
<dbReference type="AlphaFoldDB" id="A0A191VB53"/>
<dbReference type="Proteomes" id="UP000078468">
    <property type="component" value="Plasmid pspa1"/>
</dbReference>
<geneLocation type="plasmid" evidence="2">
    <name>pspa1</name>
</geneLocation>
<organism evidence="1 2">
    <name type="scientific">Streptomyces parvulus</name>
    <dbReference type="NCBI Taxonomy" id="146923"/>
    <lineage>
        <taxon>Bacteria</taxon>
        <taxon>Bacillati</taxon>
        <taxon>Actinomycetota</taxon>
        <taxon>Actinomycetes</taxon>
        <taxon>Kitasatosporales</taxon>
        <taxon>Streptomycetaceae</taxon>
        <taxon>Streptomyces</taxon>
    </lineage>
</organism>
<sequence length="69" mass="7936">MTHEATGAWVGDQVYDDVAGKEGVITDVKGCTFILREVYSWALTWTSHDAKTLQVTVPRQERIKRREER</sequence>